<organism evidence="2">
    <name type="scientific">Actinoplanes garbadinensis</name>
    <dbReference type="NCBI Taxonomy" id="69485"/>
    <lineage>
        <taxon>Bacteria</taxon>
        <taxon>Bacillati</taxon>
        <taxon>Actinomycetota</taxon>
        <taxon>Actinomycetes</taxon>
        <taxon>Micromonosporales</taxon>
        <taxon>Micromonosporaceae</taxon>
        <taxon>Actinoplanes</taxon>
    </lineage>
</organism>
<evidence type="ECO:0000313" key="2">
    <source>
        <dbReference type="EMBL" id="ACR33040.1"/>
    </source>
</evidence>
<name>C4NFG8_ACTGA</name>
<feature type="region of interest" description="Disordered" evidence="1">
    <location>
        <begin position="253"/>
        <end position="302"/>
    </location>
</feature>
<dbReference type="SUPFAM" id="SSF140453">
    <property type="entry name" value="EsxAB dimer-like"/>
    <property type="match status" value="1"/>
</dbReference>
<dbReference type="InterPro" id="IPR036689">
    <property type="entry name" value="ESAT-6-like_sf"/>
</dbReference>
<reference evidence="2" key="1">
    <citation type="journal article" date="2009" name="Mol. Microbiol.">
        <title>Organization of the genes encoding the biosynthesis of actagardine and engineering of a variant generation system.</title>
        <authorList>
            <person name="Boakes S."/>
            <person name="Cortes J."/>
            <person name="Appleyard A.N."/>
            <person name="Rudd B.A.M."/>
            <person name="Dawson M.J."/>
        </authorList>
    </citation>
    <scope>NUCLEOTIDE SEQUENCE</scope>
    <source>
        <strain evidence="2">ATCC 31049</strain>
    </source>
</reference>
<proteinExistence type="predicted"/>
<dbReference type="EMBL" id="FJ547091">
    <property type="protein sequence ID" value="ACR33040.1"/>
    <property type="molecule type" value="Genomic_DNA"/>
</dbReference>
<feature type="compositionally biased region" description="Basic and acidic residues" evidence="1">
    <location>
        <begin position="289"/>
        <end position="300"/>
    </location>
</feature>
<sequence length="413" mass="43475">MTTPLVAQAGDSTTGLTGLGLVEDAHQIAEAIRGNSWVDGVLGGVGASLDGLALAIDPLGTLAAWGVAWLIEHVQPLQDALDWLAGDVDEIAAQAATWRNVAAFTDSAQQDYADRLRTEVAGWFGASGDAYRAHASEHLAALKGISTAAGGISSAVEGAGLLVSLVRGIVRDLIAQFVATLAVRLPQWLAAEGLTLGLATPVVASQVAALVARGVNKIQHFIRALLNSLRRLMPMIDRLGEVLERLRMLTDRLARSSPSTRPEPTPGPATHAGTENASGNKPEGDLEPNEPRPAEADARDSTPQAFVDEVVSNPRSVAGHSAQSIADQFNAAGYSAVVEQSTRSGTSGNAIQVRIHGHPDITNIQVHPGGGRHTPEGSPYWKISTNTVGKIWIIPENFRGADELRGNVVRYDK</sequence>
<evidence type="ECO:0000256" key="1">
    <source>
        <dbReference type="SAM" id="MobiDB-lite"/>
    </source>
</evidence>
<accession>C4NFG8</accession>
<protein>
    <submittedName>
        <fullName evidence="2">Uncharacterized protein</fullName>
    </submittedName>
</protein>
<dbReference type="AlphaFoldDB" id="C4NFG8"/>